<comment type="caution">
    <text evidence="1">The sequence shown here is derived from an EMBL/GenBank/DDBJ whole genome shotgun (WGS) entry which is preliminary data.</text>
</comment>
<keyword evidence="2" id="KW-1185">Reference proteome</keyword>
<reference evidence="1 2" key="1">
    <citation type="submission" date="2015-11" db="EMBL/GenBank/DDBJ databases">
        <title>Genomic analysis of 38 Legionella species identifies large and diverse effector repertoires.</title>
        <authorList>
            <person name="Burstein D."/>
            <person name="Amaro F."/>
            <person name="Zusman T."/>
            <person name="Lifshitz Z."/>
            <person name="Cohen O."/>
            <person name="Gilbert J.A."/>
            <person name="Pupko T."/>
            <person name="Shuman H.A."/>
            <person name="Segal G."/>
        </authorList>
    </citation>
    <scope>NUCLEOTIDE SEQUENCE [LARGE SCALE GENOMIC DNA]</scope>
    <source>
        <strain evidence="1 2">WIGA</strain>
    </source>
</reference>
<protein>
    <submittedName>
        <fullName evidence="1">Uncharacterized protein</fullName>
    </submittedName>
</protein>
<name>A0A0W0RBX4_LEGBO</name>
<sequence>MSLANAKSAYLELSDLGGESDSYIKVDRKNRRTKTDRLDASRMLSQLNLT</sequence>
<proteinExistence type="predicted"/>
<evidence type="ECO:0000313" key="2">
    <source>
        <dbReference type="Proteomes" id="UP000054695"/>
    </source>
</evidence>
<gene>
    <name evidence="1" type="ORF">Lboz_3367</name>
</gene>
<dbReference type="RefSeq" id="WP_160116270.1">
    <property type="nucleotide sequence ID" value="NZ_UGGY01000001.1"/>
</dbReference>
<dbReference type="EMBL" id="LNXU01000052">
    <property type="protein sequence ID" value="KTC68584.1"/>
    <property type="molecule type" value="Genomic_DNA"/>
</dbReference>
<accession>A0A0W0RBX4</accession>
<dbReference type="PATRIC" id="fig|447.4.peg.3598"/>
<dbReference type="Proteomes" id="UP000054695">
    <property type="component" value="Unassembled WGS sequence"/>
</dbReference>
<evidence type="ECO:0000313" key="1">
    <source>
        <dbReference type="EMBL" id="KTC68584.1"/>
    </source>
</evidence>
<dbReference type="AlphaFoldDB" id="A0A0W0RBX4"/>
<organism evidence="1 2">
    <name type="scientific">Legionella bozemanae</name>
    <name type="common">Fluoribacter bozemanae</name>
    <dbReference type="NCBI Taxonomy" id="447"/>
    <lineage>
        <taxon>Bacteria</taxon>
        <taxon>Pseudomonadati</taxon>
        <taxon>Pseudomonadota</taxon>
        <taxon>Gammaproteobacteria</taxon>
        <taxon>Legionellales</taxon>
        <taxon>Legionellaceae</taxon>
        <taxon>Legionella</taxon>
    </lineage>
</organism>